<sequence>MSELDGNKVFLRQASETDMKQLYEWKYIDEHQEAKKWNAPYIAEDTISFSAYQEQWQAEIFPGTPSALAVIADHQAIGYTGSYWVDADTYWMETGIVIYDPAYWNGGYGTEAYHLWIDYLFHYTDLHRLGMTTWSANERMVQVAKKLGMKEEARIREARYWQGSYYDSIKMGILRREWESLKSIGG</sequence>
<dbReference type="PROSITE" id="PS51186">
    <property type="entry name" value="GNAT"/>
    <property type="match status" value="1"/>
</dbReference>
<dbReference type="OrthoDB" id="9795206at2"/>
<keyword evidence="3" id="KW-1185">Reference proteome</keyword>
<reference evidence="2 3" key="1">
    <citation type="submission" date="2016-10" db="EMBL/GenBank/DDBJ databases">
        <authorList>
            <person name="de Groot N.N."/>
        </authorList>
    </citation>
    <scope>NUCLEOTIDE SEQUENCE [LARGE SCALE GENOMIC DNA]</scope>
    <source>
        <strain evidence="2 3">DSM 23126</strain>
    </source>
</reference>
<gene>
    <name evidence="2" type="ORF">SAMN05421781_0832</name>
</gene>
<feature type="domain" description="N-acetyltransferase" evidence="1">
    <location>
        <begin position="9"/>
        <end position="172"/>
    </location>
</feature>
<name>A0A1H2RNV5_9BACI</name>
<protein>
    <submittedName>
        <fullName evidence="2">Protein N-acetyltransferase, RimJ/RimL family</fullName>
    </submittedName>
</protein>
<dbReference type="RefSeq" id="WP_091611523.1">
    <property type="nucleotide sequence ID" value="NZ_FNNC01000001.1"/>
</dbReference>
<evidence type="ECO:0000259" key="1">
    <source>
        <dbReference type="PROSITE" id="PS51186"/>
    </source>
</evidence>
<organism evidence="2 3">
    <name type="scientific">Marinococcus luteus</name>
    <dbReference type="NCBI Taxonomy" id="1122204"/>
    <lineage>
        <taxon>Bacteria</taxon>
        <taxon>Bacillati</taxon>
        <taxon>Bacillota</taxon>
        <taxon>Bacilli</taxon>
        <taxon>Bacillales</taxon>
        <taxon>Bacillaceae</taxon>
        <taxon>Marinococcus</taxon>
    </lineage>
</organism>
<dbReference type="EMBL" id="FNNC01000001">
    <property type="protein sequence ID" value="SDW20319.1"/>
    <property type="molecule type" value="Genomic_DNA"/>
</dbReference>
<dbReference type="InterPro" id="IPR000182">
    <property type="entry name" value="GNAT_dom"/>
</dbReference>
<dbReference type="Pfam" id="PF13302">
    <property type="entry name" value="Acetyltransf_3"/>
    <property type="match status" value="1"/>
</dbReference>
<dbReference type="PANTHER" id="PTHR43415:SF4">
    <property type="entry name" value="N-ACETYLTRANSFERASE DOMAIN-CONTAINING PROTEIN"/>
    <property type="match status" value="1"/>
</dbReference>
<dbReference type="InterPro" id="IPR016181">
    <property type="entry name" value="Acyl_CoA_acyltransferase"/>
</dbReference>
<dbReference type="Gene3D" id="3.40.630.30">
    <property type="match status" value="1"/>
</dbReference>
<dbReference type="PANTHER" id="PTHR43415">
    <property type="entry name" value="SPERMIDINE N(1)-ACETYLTRANSFERASE"/>
    <property type="match status" value="1"/>
</dbReference>
<dbReference type="AlphaFoldDB" id="A0A1H2RNV5"/>
<dbReference type="SUPFAM" id="SSF55729">
    <property type="entry name" value="Acyl-CoA N-acyltransferases (Nat)"/>
    <property type="match status" value="1"/>
</dbReference>
<proteinExistence type="predicted"/>
<dbReference type="STRING" id="1122204.SAMN05421781_0832"/>
<dbReference type="Proteomes" id="UP000199488">
    <property type="component" value="Unassembled WGS sequence"/>
</dbReference>
<accession>A0A1H2RNV5</accession>
<evidence type="ECO:0000313" key="3">
    <source>
        <dbReference type="Proteomes" id="UP000199488"/>
    </source>
</evidence>
<keyword evidence="2" id="KW-0808">Transferase</keyword>
<dbReference type="GO" id="GO:0016747">
    <property type="term" value="F:acyltransferase activity, transferring groups other than amino-acyl groups"/>
    <property type="evidence" value="ECO:0007669"/>
    <property type="project" value="InterPro"/>
</dbReference>
<evidence type="ECO:0000313" key="2">
    <source>
        <dbReference type="EMBL" id="SDW20319.1"/>
    </source>
</evidence>